<protein>
    <submittedName>
        <fullName evidence="1">Uncharacterized protein</fullName>
    </submittedName>
</protein>
<reference evidence="1" key="1">
    <citation type="submission" date="2023-06" db="EMBL/GenBank/DDBJ databases">
        <title>Genome-scale phylogeny and comparative genomics of the fungal order Sordariales.</title>
        <authorList>
            <consortium name="Lawrence Berkeley National Laboratory"/>
            <person name="Hensen N."/>
            <person name="Bonometti L."/>
            <person name="Westerberg I."/>
            <person name="Brannstrom I.O."/>
            <person name="Guillou S."/>
            <person name="Cros-Aarteil S."/>
            <person name="Calhoun S."/>
            <person name="Haridas S."/>
            <person name="Kuo A."/>
            <person name="Mondo S."/>
            <person name="Pangilinan J."/>
            <person name="Riley R."/>
            <person name="LaButti K."/>
            <person name="Andreopoulos B."/>
            <person name="Lipzen A."/>
            <person name="Chen C."/>
            <person name="Yanf M."/>
            <person name="Daum C."/>
            <person name="Ng V."/>
            <person name="Clum A."/>
            <person name="Steindorff A."/>
            <person name="Ohm R."/>
            <person name="Martin F."/>
            <person name="Silar P."/>
            <person name="Natvig D."/>
            <person name="Lalanne C."/>
            <person name="Gautier V."/>
            <person name="Ament-velasquez S.L."/>
            <person name="Kruys A."/>
            <person name="Hutchinson M.I."/>
            <person name="Powell A.J."/>
            <person name="Barry K."/>
            <person name="Miller A.N."/>
            <person name="Grigoriev I.V."/>
            <person name="Debuchy R."/>
            <person name="Gladieux P."/>
            <person name="Thoren M.H."/>
            <person name="Johannesson H."/>
        </authorList>
    </citation>
    <scope>NUCLEOTIDE SEQUENCE</scope>
    <source>
        <strain evidence="1">SMH3187-1</strain>
    </source>
</reference>
<evidence type="ECO:0000313" key="1">
    <source>
        <dbReference type="EMBL" id="KAK0746672.1"/>
    </source>
</evidence>
<organism evidence="1 2">
    <name type="scientific">Schizothecium vesticola</name>
    <dbReference type="NCBI Taxonomy" id="314040"/>
    <lineage>
        <taxon>Eukaryota</taxon>
        <taxon>Fungi</taxon>
        <taxon>Dikarya</taxon>
        <taxon>Ascomycota</taxon>
        <taxon>Pezizomycotina</taxon>
        <taxon>Sordariomycetes</taxon>
        <taxon>Sordariomycetidae</taxon>
        <taxon>Sordariales</taxon>
        <taxon>Schizotheciaceae</taxon>
        <taxon>Schizothecium</taxon>
    </lineage>
</organism>
<evidence type="ECO:0000313" key="2">
    <source>
        <dbReference type="Proteomes" id="UP001172155"/>
    </source>
</evidence>
<dbReference type="Proteomes" id="UP001172155">
    <property type="component" value="Unassembled WGS sequence"/>
</dbReference>
<dbReference type="EMBL" id="JAUKUD010000004">
    <property type="protein sequence ID" value="KAK0746672.1"/>
    <property type="molecule type" value="Genomic_DNA"/>
</dbReference>
<comment type="caution">
    <text evidence="1">The sequence shown here is derived from an EMBL/GenBank/DDBJ whole genome shotgun (WGS) entry which is preliminary data.</text>
</comment>
<proteinExistence type="predicted"/>
<name>A0AA40K5W3_9PEZI</name>
<dbReference type="AlphaFoldDB" id="A0AA40K5W3"/>
<gene>
    <name evidence="1" type="ORF">B0T18DRAFT_156925</name>
</gene>
<sequence length="97" mass="10183">MSVSPLPRLLHQPNPSLGAIPVSFPAAEPNIFGDQASNPPPPRPQVEIAADWSACHVGGQPATPSTSALPRCRVGIYQGRVPEVPFVFTGIISSHPP</sequence>
<accession>A0AA40K5W3</accession>
<keyword evidence="2" id="KW-1185">Reference proteome</keyword>